<dbReference type="KEGG" id="sazo:D1868_09400"/>
<evidence type="ECO:0000256" key="1">
    <source>
        <dbReference type="ARBA" id="ARBA00010272"/>
    </source>
</evidence>
<dbReference type="InterPro" id="IPR029756">
    <property type="entry name" value="MTH1187/YkoF-like"/>
</dbReference>
<dbReference type="Gene3D" id="3.30.70.930">
    <property type="match status" value="1"/>
</dbReference>
<feature type="domain" description="Thiamine-binding protein" evidence="2">
    <location>
        <begin position="7"/>
        <end position="98"/>
    </location>
</feature>
<dbReference type="GeneID" id="42799284"/>
<evidence type="ECO:0000313" key="3">
    <source>
        <dbReference type="EMBL" id="QGR20180.1"/>
    </source>
</evidence>
<accession>A0A650CQR4</accession>
<dbReference type="InterPro" id="IPR002767">
    <property type="entry name" value="Thiamine_BP"/>
</dbReference>
<proteinExistence type="inferred from homology"/>
<dbReference type="PANTHER" id="PTHR33777">
    <property type="entry name" value="UPF0045 PROTEIN ECM15"/>
    <property type="match status" value="1"/>
</dbReference>
<evidence type="ECO:0000259" key="2">
    <source>
        <dbReference type="Pfam" id="PF01910"/>
    </source>
</evidence>
<dbReference type="Pfam" id="PF01910">
    <property type="entry name" value="Thiamine_BP"/>
    <property type="match status" value="1"/>
</dbReference>
<dbReference type="RefSeq" id="WP_156007629.1">
    <property type="nucleotide sequence ID" value="NZ_CP045483.1"/>
</dbReference>
<dbReference type="EMBL" id="CP045483">
    <property type="protein sequence ID" value="QGR20180.1"/>
    <property type="molecule type" value="Genomic_DNA"/>
</dbReference>
<dbReference type="Proteomes" id="UP000423396">
    <property type="component" value="Chromosome"/>
</dbReference>
<sequence>MPKKVLVDISVEPIGTSSTSLSPYIKKVFDVLDRLGIKYYPSPSMTTLELDDITKLGYILKEINDELERMGVKRIVALIKIDDRRDKENSIEHKLEVIKR</sequence>
<organism evidence="3 4">
    <name type="scientific">Stygiolobus azoricus</name>
    <dbReference type="NCBI Taxonomy" id="41675"/>
    <lineage>
        <taxon>Archaea</taxon>
        <taxon>Thermoproteota</taxon>
        <taxon>Thermoprotei</taxon>
        <taxon>Sulfolobales</taxon>
        <taxon>Sulfolobaceae</taxon>
        <taxon>Stygiolobus</taxon>
    </lineage>
</organism>
<dbReference type="OrthoDB" id="10763at2157"/>
<reference evidence="3 4" key="1">
    <citation type="submission" date="2019-10" db="EMBL/GenBank/DDBJ databases">
        <title>Genome Sequences from Six Type Strain Members of the Archaeal Family Sulfolobaceae: Acidianus ambivalens, Acidianus infernus, Metallosphaera prunae, Stygiolobus azoricus, Sulfolobus metallicus, and Sulfurisphaera ohwakuensis.</title>
        <authorList>
            <person name="Counts J.A."/>
            <person name="Kelly R.M."/>
        </authorList>
    </citation>
    <scope>NUCLEOTIDE SEQUENCE [LARGE SCALE GENOMIC DNA]</scope>
    <source>
        <strain evidence="3 4">FC6</strain>
    </source>
</reference>
<dbReference type="GO" id="GO:0005829">
    <property type="term" value="C:cytosol"/>
    <property type="evidence" value="ECO:0007669"/>
    <property type="project" value="TreeGrafter"/>
</dbReference>
<evidence type="ECO:0000313" key="4">
    <source>
        <dbReference type="Proteomes" id="UP000423396"/>
    </source>
</evidence>
<dbReference type="InterPro" id="IPR051614">
    <property type="entry name" value="UPF0045_domain"/>
</dbReference>
<comment type="similarity">
    <text evidence="1">Belongs to the UPF0045 family.</text>
</comment>
<gene>
    <name evidence="3" type="ORF">D1868_09400</name>
</gene>
<dbReference type="SUPFAM" id="SSF89957">
    <property type="entry name" value="MTH1187/YkoF-like"/>
    <property type="match status" value="1"/>
</dbReference>
<dbReference type="NCBIfam" id="TIGR00106">
    <property type="entry name" value="MTH1187 family thiamine-binding protein"/>
    <property type="match status" value="1"/>
</dbReference>
<dbReference type="AlphaFoldDB" id="A0A650CQR4"/>
<name>A0A650CQR4_9CREN</name>
<protein>
    <submittedName>
        <fullName evidence="3">MTH1187 family thiamine-binding protein</fullName>
    </submittedName>
</protein>
<dbReference type="PANTHER" id="PTHR33777:SF1">
    <property type="entry name" value="UPF0045 PROTEIN ECM15"/>
    <property type="match status" value="1"/>
</dbReference>
<keyword evidence="4" id="KW-1185">Reference proteome</keyword>